<evidence type="ECO:0000256" key="3">
    <source>
        <dbReference type="ARBA" id="ARBA00023015"/>
    </source>
</evidence>
<dbReference type="GO" id="GO:0006351">
    <property type="term" value="P:DNA-templated transcription"/>
    <property type="evidence" value="ECO:0007669"/>
    <property type="project" value="InterPro"/>
</dbReference>
<proteinExistence type="predicted"/>
<dbReference type="PANTHER" id="PTHR47338:SF29">
    <property type="entry name" value="ZN(2)-C6 FUNGAL-TYPE DOMAIN-CONTAINING PROTEIN"/>
    <property type="match status" value="1"/>
</dbReference>
<keyword evidence="4" id="KW-0804">Transcription</keyword>
<evidence type="ECO:0000256" key="1">
    <source>
        <dbReference type="ARBA" id="ARBA00004123"/>
    </source>
</evidence>
<dbReference type="GO" id="GO:0000981">
    <property type="term" value="F:DNA-binding transcription factor activity, RNA polymerase II-specific"/>
    <property type="evidence" value="ECO:0007669"/>
    <property type="project" value="InterPro"/>
</dbReference>
<dbReference type="GO" id="GO:0005634">
    <property type="term" value="C:nucleus"/>
    <property type="evidence" value="ECO:0007669"/>
    <property type="project" value="UniProtKB-SubCell"/>
</dbReference>
<feature type="non-terminal residue" evidence="7">
    <location>
        <position position="1"/>
    </location>
</feature>
<keyword evidence="5" id="KW-0539">Nucleus</keyword>
<dbReference type="PANTHER" id="PTHR47338">
    <property type="entry name" value="ZN(II)2CYS6 TRANSCRIPTION FACTOR (EUROFUNG)-RELATED"/>
    <property type="match status" value="1"/>
</dbReference>
<evidence type="ECO:0000256" key="4">
    <source>
        <dbReference type="ARBA" id="ARBA00023163"/>
    </source>
</evidence>
<dbReference type="Pfam" id="PF04082">
    <property type="entry name" value="Fungal_trans"/>
    <property type="match status" value="1"/>
</dbReference>
<dbReference type="AlphaFoldDB" id="A0A550CCV4"/>
<name>A0A550CCV4_9AGAR</name>
<dbReference type="InterPro" id="IPR007219">
    <property type="entry name" value="XnlR_reg_dom"/>
</dbReference>
<dbReference type="GO" id="GO:0003677">
    <property type="term" value="F:DNA binding"/>
    <property type="evidence" value="ECO:0007669"/>
    <property type="project" value="InterPro"/>
</dbReference>
<comment type="subcellular location">
    <subcellularLocation>
        <location evidence="1">Nucleus</location>
    </subcellularLocation>
</comment>
<comment type="caution">
    <text evidence="7">The sequence shown here is derived from an EMBL/GenBank/DDBJ whole genome shotgun (WGS) entry which is preliminary data.</text>
</comment>
<feature type="domain" description="Xylanolytic transcriptional activator regulatory" evidence="6">
    <location>
        <begin position="29"/>
        <end position="203"/>
    </location>
</feature>
<keyword evidence="8" id="KW-1185">Reference proteome</keyword>
<dbReference type="CDD" id="cd12148">
    <property type="entry name" value="fungal_TF_MHR"/>
    <property type="match status" value="1"/>
</dbReference>
<dbReference type="InterPro" id="IPR050815">
    <property type="entry name" value="TF_fung"/>
</dbReference>
<protein>
    <recommendedName>
        <fullName evidence="6">Xylanolytic transcriptional activator regulatory domain-containing protein</fullName>
    </recommendedName>
</protein>
<evidence type="ECO:0000259" key="6">
    <source>
        <dbReference type="Pfam" id="PF04082"/>
    </source>
</evidence>
<dbReference type="GO" id="GO:0008270">
    <property type="term" value="F:zinc ion binding"/>
    <property type="evidence" value="ECO:0007669"/>
    <property type="project" value="InterPro"/>
</dbReference>
<organism evidence="7 8">
    <name type="scientific">Schizophyllum amplum</name>
    <dbReference type="NCBI Taxonomy" id="97359"/>
    <lineage>
        <taxon>Eukaryota</taxon>
        <taxon>Fungi</taxon>
        <taxon>Dikarya</taxon>
        <taxon>Basidiomycota</taxon>
        <taxon>Agaricomycotina</taxon>
        <taxon>Agaricomycetes</taxon>
        <taxon>Agaricomycetidae</taxon>
        <taxon>Agaricales</taxon>
        <taxon>Schizophyllaceae</taxon>
        <taxon>Schizophyllum</taxon>
    </lineage>
</organism>
<keyword evidence="3" id="KW-0805">Transcription regulation</keyword>
<dbReference type="OrthoDB" id="2309723at2759"/>
<evidence type="ECO:0000313" key="8">
    <source>
        <dbReference type="Proteomes" id="UP000320762"/>
    </source>
</evidence>
<dbReference type="EMBL" id="VDMD01000012">
    <property type="protein sequence ID" value="TRM62640.1"/>
    <property type="molecule type" value="Genomic_DNA"/>
</dbReference>
<evidence type="ECO:0000256" key="5">
    <source>
        <dbReference type="ARBA" id="ARBA00023242"/>
    </source>
</evidence>
<dbReference type="Proteomes" id="UP000320762">
    <property type="component" value="Unassembled WGS sequence"/>
</dbReference>
<accession>A0A550CCV4</accession>
<reference evidence="7 8" key="1">
    <citation type="journal article" date="2019" name="New Phytol.">
        <title>Comparative genomics reveals unique wood-decay strategies and fruiting body development in the Schizophyllaceae.</title>
        <authorList>
            <person name="Almasi E."/>
            <person name="Sahu N."/>
            <person name="Krizsan K."/>
            <person name="Balint B."/>
            <person name="Kovacs G.M."/>
            <person name="Kiss B."/>
            <person name="Cseklye J."/>
            <person name="Drula E."/>
            <person name="Henrissat B."/>
            <person name="Nagy I."/>
            <person name="Chovatia M."/>
            <person name="Adam C."/>
            <person name="LaButti K."/>
            <person name="Lipzen A."/>
            <person name="Riley R."/>
            <person name="Grigoriev I.V."/>
            <person name="Nagy L.G."/>
        </authorList>
    </citation>
    <scope>NUCLEOTIDE SEQUENCE [LARGE SCALE GENOMIC DNA]</scope>
    <source>
        <strain evidence="7 8">NL-1724</strain>
    </source>
</reference>
<keyword evidence="2" id="KW-0479">Metal-binding</keyword>
<sequence>VESFLPYAAEFGFFLNTERFQQSVYPTSVDTVEPLPALLAAVCLWGTHLSNVEELSRQEPTYLTQVLNNLATSLTQDHPRKVIHTIQAEVLLSTYFFRMQRPLEGQYHVGAAGALALSAQLHKAGSSFGGASNHLGLSLDAVQEEERIRAFWEVYNLSVCWSTNGGFTSNIGADNIAQIDTPWPSDNLSLNDAFSLRGHTLLEFPTLIFADCLPNPSAKALHAQAVFLYESAIILARQFHLDMTHSDSDAFIAVFNSHNQLLDQFKNLLPVPTELHDPQTTRTLLLAHTLAHVAVIRLNEILGEGNAALRYKYVTSVEAVVNIYDSSRVEELGFFNPICATLWTTVTTVLISTLDSIRALRASIPAVCGEHVCVAREDDVEASLEKALSIMALISLDCPLMCTS</sequence>
<gene>
    <name evidence="7" type="ORF">BD626DRAFT_404026</name>
</gene>
<dbReference type="STRING" id="97359.A0A550CCV4"/>
<evidence type="ECO:0000313" key="7">
    <source>
        <dbReference type="EMBL" id="TRM62640.1"/>
    </source>
</evidence>
<evidence type="ECO:0000256" key="2">
    <source>
        <dbReference type="ARBA" id="ARBA00022723"/>
    </source>
</evidence>